<sequence>MIVIFGLTLVQSKFFYVTQIEVEGKNEILQRDIISKLSEFNNKSIVYINTNLLEEEISKDARVKTVIIKKRYPNKLIVELNEREPVAYISKNNELYVVDSDLNIFSNYNEMVNKALPLVYYDEKSEKDITNILKVLIKSNLYSLSSEIYKEDNKYVIILNDGVKIYINNLVDTKKLNQGYIVYNKEKELNNTMDYIDLRFEFISVK</sequence>
<evidence type="ECO:0000256" key="5">
    <source>
        <dbReference type="ARBA" id="ARBA00022692"/>
    </source>
</evidence>
<dbReference type="EMBL" id="JASSPP010000002">
    <property type="protein sequence ID" value="MDK9580289.1"/>
    <property type="molecule type" value="Genomic_DNA"/>
</dbReference>
<gene>
    <name evidence="10" type="ORF">QQA45_01985</name>
</gene>
<evidence type="ECO:0000256" key="1">
    <source>
        <dbReference type="ARBA" id="ARBA00004370"/>
    </source>
</evidence>
<dbReference type="InterPro" id="IPR034746">
    <property type="entry name" value="POTRA"/>
</dbReference>
<keyword evidence="11" id="KW-1185">Reference proteome</keyword>
<keyword evidence="2" id="KW-1003">Cell membrane</keyword>
<dbReference type="InterPro" id="IPR005548">
    <property type="entry name" value="Cell_div_FtsQ/DivIB_C"/>
</dbReference>
<keyword evidence="7" id="KW-0472">Membrane</keyword>
<feature type="domain" description="POTRA" evidence="9">
    <location>
        <begin position="15"/>
        <end position="83"/>
    </location>
</feature>
<protein>
    <submittedName>
        <fullName evidence="10">FtsQ-type POTRA domain-containing protein</fullName>
    </submittedName>
</protein>
<reference evidence="10 11" key="1">
    <citation type="submission" date="2023-06" db="EMBL/GenBank/DDBJ databases">
        <title>Antibody response to the Sneathia vaginalis cytopathogenic toxin A during pregnancy.</title>
        <authorList>
            <person name="Mccoy Z.T."/>
            <person name="Serrano M.G."/>
            <person name="Spaine K."/>
            <person name="Edwards D.J."/>
            <person name="Buck G.A."/>
            <person name="Jefferson K."/>
        </authorList>
    </citation>
    <scope>NUCLEOTIDE SEQUENCE [LARGE SCALE GENOMIC DNA]</scope>
    <source>
        <strain evidence="10 11">CCUG 42621</strain>
    </source>
</reference>
<keyword evidence="4" id="KW-0132">Cell division</keyword>
<accession>A0ABT7HIF2</accession>
<dbReference type="Gene3D" id="3.10.20.310">
    <property type="entry name" value="membrane protein fhac"/>
    <property type="match status" value="1"/>
</dbReference>
<evidence type="ECO:0000313" key="11">
    <source>
        <dbReference type="Proteomes" id="UP001225134"/>
    </source>
</evidence>
<dbReference type="Proteomes" id="UP001225134">
    <property type="component" value="Unassembled WGS sequence"/>
</dbReference>
<keyword evidence="3" id="KW-0997">Cell inner membrane</keyword>
<evidence type="ECO:0000256" key="6">
    <source>
        <dbReference type="ARBA" id="ARBA00022989"/>
    </source>
</evidence>
<evidence type="ECO:0000259" key="9">
    <source>
        <dbReference type="PROSITE" id="PS51779"/>
    </source>
</evidence>
<dbReference type="PROSITE" id="PS51779">
    <property type="entry name" value="POTRA"/>
    <property type="match status" value="1"/>
</dbReference>
<keyword evidence="5" id="KW-0812">Transmembrane</keyword>
<dbReference type="InterPro" id="IPR013685">
    <property type="entry name" value="POTRA_FtsQ_type"/>
</dbReference>
<evidence type="ECO:0000256" key="7">
    <source>
        <dbReference type="ARBA" id="ARBA00023136"/>
    </source>
</evidence>
<evidence type="ECO:0000313" key="10">
    <source>
        <dbReference type="EMBL" id="MDK9580289.1"/>
    </source>
</evidence>
<dbReference type="Pfam" id="PF08478">
    <property type="entry name" value="POTRA_1"/>
    <property type="match status" value="1"/>
</dbReference>
<evidence type="ECO:0000256" key="8">
    <source>
        <dbReference type="ARBA" id="ARBA00023306"/>
    </source>
</evidence>
<dbReference type="Gene3D" id="3.40.50.11690">
    <property type="entry name" value="Cell division protein FtsQ/DivIB"/>
    <property type="match status" value="1"/>
</dbReference>
<keyword evidence="8" id="KW-0131">Cell cycle</keyword>
<dbReference type="Pfam" id="PF03799">
    <property type="entry name" value="FtsQ_DivIB_C"/>
    <property type="match status" value="1"/>
</dbReference>
<proteinExistence type="predicted"/>
<dbReference type="RefSeq" id="WP_285152660.1">
    <property type="nucleotide sequence ID" value="NZ_JASSPP010000002.1"/>
</dbReference>
<organism evidence="10 11">
    <name type="scientific">Sneathia sanguinegens</name>
    <dbReference type="NCBI Taxonomy" id="40543"/>
    <lineage>
        <taxon>Bacteria</taxon>
        <taxon>Fusobacteriati</taxon>
        <taxon>Fusobacteriota</taxon>
        <taxon>Fusobacteriia</taxon>
        <taxon>Fusobacteriales</taxon>
        <taxon>Leptotrichiaceae</taxon>
        <taxon>Sneathia</taxon>
    </lineage>
</organism>
<keyword evidence="6" id="KW-1133">Transmembrane helix</keyword>
<evidence type="ECO:0000256" key="4">
    <source>
        <dbReference type="ARBA" id="ARBA00022618"/>
    </source>
</evidence>
<evidence type="ECO:0000256" key="2">
    <source>
        <dbReference type="ARBA" id="ARBA00022475"/>
    </source>
</evidence>
<dbReference type="InterPro" id="IPR045335">
    <property type="entry name" value="FtsQ_C_sf"/>
</dbReference>
<comment type="caution">
    <text evidence="10">The sequence shown here is derived from an EMBL/GenBank/DDBJ whole genome shotgun (WGS) entry which is preliminary data.</text>
</comment>
<evidence type="ECO:0000256" key="3">
    <source>
        <dbReference type="ARBA" id="ARBA00022519"/>
    </source>
</evidence>
<name>A0ABT7HIF2_9FUSO</name>
<comment type="subcellular location">
    <subcellularLocation>
        <location evidence="1">Membrane</location>
    </subcellularLocation>
</comment>
<dbReference type="PANTHER" id="PTHR35851">
    <property type="entry name" value="CELL DIVISION PROTEIN FTSQ"/>
    <property type="match status" value="1"/>
</dbReference>
<dbReference type="PANTHER" id="PTHR35851:SF1">
    <property type="entry name" value="CELL DIVISION PROTEIN FTSQ"/>
    <property type="match status" value="1"/>
</dbReference>
<dbReference type="InterPro" id="IPR026579">
    <property type="entry name" value="FtsQ"/>
</dbReference>